<feature type="transmembrane region" description="Helical" evidence="10">
    <location>
        <begin position="52"/>
        <end position="76"/>
    </location>
</feature>
<keyword evidence="5" id="KW-0862">Zinc</keyword>
<keyword evidence="7" id="KW-0406">Ion transport</keyword>
<evidence type="ECO:0000256" key="5">
    <source>
        <dbReference type="ARBA" id="ARBA00022906"/>
    </source>
</evidence>
<evidence type="ECO:0000256" key="10">
    <source>
        <dbReference type="SAM" id="Phobius"/>
    </source>
</evidence>
<evidence type="ECO:0000256" key="6">
    <source>
        <dbReference type="ARBA" id="ARBA00022989"/>
    </source>
</evidence>
<feature type="region of interest" description="Disordered" evidence="9">
    <location>
        <begin position="202"/>
        <end position="223"/>
    </location>
</feature>
<dbReference type="InterPro" id="IPR050681">
    <property type="entry name" value="CDF/SLC30A"/>
</dbReference>
<feature type="transmembrane region" description="Helical" evidence="10">
    <location>
        <begin position="153"/>
        <end position="174"/>
    </location>
</feature>
<comment type="caution">
    <text evidence="13">The sequence shown here is derived from an EMBL/GenBank/DDBJ whole genome shotgun (WGS) entry which is preliminary data.</text>
</comment>
<dbReference type="PANTHER" id="PTHR11562:SF54">
    <property type="entry name" value="METAL TOLERANCE PROTEIN B"/>
    <property type="match status" value="1"/>
</dbReference>
<evidence type="ECO:0000259" key="11">
    <source>
        <dbReference type="Pfam" id="PF01545"/>
    </source>
</evidence>
<evidence type="ECO:0000313" key="14">
    <source>
        <dbReference type="Proteomes" id="UP000249390"/>
    </source>
</evidence>
<evidence type="ECO:0008006" key="15">
    <source>
        <dbReference type="Google" id="ProtNLM"/>
    </source>
</evidence>
<dbReference type="GO" id="GO:0005886">
    <property type="term" value="C:plasma membrane"/>
    <property type="evidence" value="ECO:0007669"/>
    <property type="project" value="TreeGrafter"/>
</dbReference>
<dbReference type="InterPro" id="IPR027469">
    <property type="entry name" value="Cation_efflux_TMD_sf"/>
</dbReference>
<dbReference type="SUPFAM" id="SSF160240">
    <property type="entry name" value="Cation efflux protein cytoplasmic domain-like"/>
    <property type="match status" value="1"/>
</dbReference>
<keyword evidence="5" id="KW-0864">Zinc transport</keyword>
<feature type="transmembrane region" description="Helical" evidence="10">
    <location>
        <begin position="232"/>
        <end position="253"/>
    </location>
</feature>
<comment type="subcellular location">
    <subcellularLocation>
        <location evidence="1">Membrane</location>
        <topology evidence="1">Multi-pass membrane protein</topology>
    </subcellularLocation>
</comment>
<dbReference type="SUPFAM" id="SSF161111">
    <property type="entry name" value="Cation efflux protein transmembrane domain-like"/>
    <property type="match status" value="1"/>
</dbReference>
<name>A0A328DEN7_9ASTE</name>
<dbReference type="Pfam" id="PF01545">
    <property type="entry name" value="Cation_efflux"/>
    <property type="match status" value="1"/>
</dbReference>
<gene>
    <name evidence="13" type="ORF">DM860_012166</name>
</gene>
<dbReference type="Pfam" id="PF16916">
    <property type="entry name" value="ZT_dimer"/>
    <property type="match status" value="1"/>
</dbReference>
<dbReference type="Gene3D" id="1.20.1510.10">
    <property type="entry name" value="Cation efflux protein transmembrane domain"/>
    <property type="match status" value="1"/>
</dbReference>
<dbReference type="GO" id="GO:0005773">
    <property type="term" value="C:vacuole"/>
    <property type="evidence" value="ECO:0007669"/>
    <property type="project" value="TreeGrafter"/>
</dbReference>
<evidence type="ECO:0000259" key="12">
    <source>
        <dbReference type="Pfam" id="PF16916"/>
    </source>
</evidence>
<dbReference type="InterPro" id="IPR027470">
    <property type="entry name" value="Cation_efflux_CTD"/>
</dbReference>
<proteinExistence type="inferred from homology"/>
<keyword evidence="3" id="KW-0813">Transport</keyword>
<evidence type="ECO:0000256" key="8">
    <source>
        <dbReference type="ARBA" id="ARBA00023136"/>
    </source>
</evidence>
<feature type="domain" description="Cation efflux protein cytoplasmic" evidence="12">
    <location>
        <begin position="294"/>
        <end position="368"/>
    </location>
</feature>
<organism evidence="13 14">
    <name type="scientific">Cuscuta australis</name>
    <dbReference type="NCBI Taxonomy" id="267555"/>
    <lineage>
        <taxon>Eukaryota</taxon>
        <taxon>Viridiplantae</taxon>
        <taxon>Streptophyta</taxon>
        <taxon>Embryophyta</taxon>
        <taxon>Tracheophyta</taxon>
        <taxon>Spermatophyta</taxon>
        <taxon>Magnoliopsida</taxon>
        <taxon>eudicotyledons</taxon>
        <taxon>Gunneridae</taxon>
        <taxon>Pentapetalae</taxon>
        <taxon>asterids</taxon>
        <taxon>lamiids</taxon>
        <taxon>Solanales</taxon>
        <taxon>Convolvulaceae</taxon>
        <taxon>Cuscuteae</taxon>
        <taxon>Cuscuta</taxon>
        <taxon>Cuscuta subgen. Grammica</taxon>
        <taxon>Cuscuta sect. Cleistogrammica</taxon>
    </lineage>
</organism>
<evidence type="ECO:0000256" key="1">
    <source>
        <dbReference type="ARBA" id="ARBA00004141"/>
    </source>
</evidence>
<evidence type="ECO:0000256" key="7">
    <source>
        <dbReference type="ARBA" id="ARBA00023065"/>
    </source>
</evidence>
<comment type="similarity">
    <text evidence="2">Belongs to the cation diffusion facilitator (CDF) transporter (TC 2.A.4) family. SLC30A subfamily.</text>
</comment>
<keyword evidence="6 10" id="KW-1133">Transmembrane helix</keyword>
<accession>A0A328DEN7</accession>
<protein>
    <recommendedName>
        <fullName evidence="15">Cation efflux protein cytoplasmic domain-containing protein</fullName>
    </recommendedName>
</protein>
<evidence type="ECO:0000256" key="9">
    <source>
        <dbReference type="SAM" id="MobiDB-lite"/>
    </source>
</evidence>
<dbReference type="Proteomes" id="UP000249390">
    <property type="component" value="Unassembled WGS sequence"/>
</dbReference>
<dbReference type="EMBL" id="NQVE01000175">
    <property type="protein sequence ID" value="RAL42383.1"/>
    <property type="molecule type" value="Genomic_DNA"/>
</dbReference>
<keyword evidence="14" id="KW-1185">Reference proteome</keyword>
<dbReference type="InterPro" id="IPR002524">
    <property type="entry name" value="Cation_efflux"/>
</dbReference>
<evidence type="ECO:0000313" key="13">
    <source>
        <dbReference type="EMBL" id="RAL42383.1"/>
    </source>
</evidence>
<dbReference type="InterPro" id="IPR036837">
    <property type="entry name" value="Cation_efflux_CTD_sf"/>
</dbReference>
<sequence>MEEIHNEDVQEMRNNELPQAHHLLPCNSICSFSNTERHLAESSNRTSSAKKLWVILILSVLAMVVEIIGGILANSLAVFTDASHLLVDTFGFSISLYSLRVSGRVTTPEHSFGFQRGEVLGSLLNVVLIWGVSLVLIYRAVERIFHKNVEVNGRLMFATAAFGFLINLVSVWVLGHHHHHDHDHHRRTHNLDDEHNQELQVLNRDESRPMPIPSTSSSAGERKTTNMSVDAAYVHTICDLIQSIGVMIAGGIMWWKPKWFLVDLACTLIFSVISLYTTIKIGREAVWILMEKVPHEVNIAILKNGLKDIRGVHDVHDLHVWSITTGRIVLACHVVVEPGVDPSDVLGRVREFCLTTFNIHHITIQIEHLPHQSMVM</sequence>
<evidence type="ECO:0000256" key="2">
    <source>
        <dbReference type="ARBA" id="ARBA00008873"/>
    </source>
</evidence>
<feature type="transmembrane region" description="Helical" evidence="10">
    <location>
        <begin position="259"/>
        <end position="279"/>
    </location>
</feature>
<evidence type="ECO:0000256" key="3">
    <source>
        <dbReference type="ARBA" id="ARBA00022448"/>
    </source>
</evidence>
<dbReference type="NCBIfam" id="TIGR01297">
    <property type="entry name" value="CDF"/>
    <property type="match status" value="1"/>
</dbReference>
<evidence type="ECO:0000256" key="4">
    <source>
        <dbReference type="ARBA" id="ARBA00022692"/>
    </source>
</evidence>
<dbReference type="PANTHER" id="PTHR11562">
    <property type="entry name" value="CATION EFFLUX PROTEIN/ ZINC TRANSPORTER"/>
    <property type="match status" value="1"/>
</dbReference>
<dbReference type="GO" id="GO:0005385">
    <property type="term" value="F:zinc ion transmembrane transporter activity"/>
    <property type="evidence" value="ECO:0007669"/>
    <property type="project" value="TreeGrafter"/>
</dbReference>
<keyword evidence="8 10" id="KW-0472">Membrane</keyword>
<reference evidence="13 14" key="1">
    <citation type="submission" date="2018-06" db="EMBL/GenBank/DDBJ databases">
        <title>The Genome of Cuscuta australis (Dodder) Provides Insight into the Evolution of Plant Parasitism.</title>
        <authorList>
            <person name="Liu H."/>
        </authorList>
    </citation>
    <scope>NUCLEOTIDE SEQUENCE [LARGE SCALE GENOMIC DNA]</scope>
    <source>
        <strain evidence="14">cv. Yunnan</strain>
        <tissue evidence="13">Vines</tissue>
    </source>
</reference>
<dbReference type="AlphaFoldDB" id="A0A328DEN7"/>
<feature type="transmembrane region" description="Helical" evidence="10">
    <location>
        <begin position="119"/>
        <end position="141"/>
    </location>
</feature>
<dbReference type="InterPro" id="IPR058533">
    <property type="entry name" value="Cation_efflux_TM"/>
</dbReference>
<keyword evidence="4 10" id="KW-0812">Transmembrane</keyword>
<feature type="domain" description="Cation efflux protein transmembrane" evidence="11">
    <location>
        <begin position="52"/>
        <end position="290"/>
    </location>
</feature>